<dbReference type="GeneID" id="92084013"/>
<dbReference type="RefSeq" id="XP_066693189.1">
    <property type="nucleotide sequence ID" value="XM_066850951.1"/>
</dbReference>
<protein>
    <submittedName>
        <fullName evidence="2">Uncharacterized protein</fullName>
    </submittedName>
</protein>
<dbReference type="Proteomes" id="UP001391051">
    <property type="component" value="Unassembled WGS sequence"/>
</dbReference>
<evidence type="ECO:0000313" key="3">
    <source>
        <dbReference type="Proteomes" id="UP001391051"/>
    </source>
</evidence>
<proteinExistence type="predicted"/>
<gene>
    <name evidence="2" type="ORF">PG986_014729</name>
</gene>
<evidence type="ECO:0000256" key="1">
    <source>
        <dbReference type="SAM" id="MobiDB-lite"/>
    </source>
</evidence>
<dbReference type="EMBL" id="JAQQWE010000010">
    <property type="protein sequence ID" value="KAK7937861.1"/>
    <property type="molecule type" value="Genomic_DNA"/>
</dbReference>
<feature type="region of interest" description="Disordered" evidence="1">
    <location>
        <begin position="244"/>
        <end position="269"/>
    </location>
</feature>
<reference evidence="2 3" key="1">
    <citation type="submission" date="2023-01" db="EMBL/GenBank/DDBJ databases">
        <title>Analysis of 21 Apiospora genomes using comparative genomics revels a genus with tremendous synthesis potential of carbohydrate active enzymes and secondary metabolites.</title>
        <authorList>
            <person name="Sorensen T."/>
        </authorList>
    </citation>
    <scope>NUCLEOTIDE SEQUENCE [LARGE SCALE GENOMIC DNA]</scope>
    <source>
        <strain evidence="2 3">CBS 24483</strain>
    </source>
</reference>
<evidence type="ECO:0000313" key="2">
    <source>
        <dbReference type="EMBL" id="KAK7937861.1"/>
    </source>
</evidence>
<keyword evidence="3" id="KW-1185">Reference proteome</keyword>
<name>A0ABR1PTT6_9PEZI</name>
<sequence length="340" mass="36841">MGLCADDLGCYEYHNGHAFSGDDPLIVPGLLNAPASSRGCMSTSGSTPDCPHLTLPVNSERVPPGTLEVPISYADGPKRWIPYAIIEYENVQLATEAWCWTDKGWAGWANKGLHSFDIGPSSSPYSEVSLSLFVRSSPNATGPPRHELLGSIRLNPSAERWRSHQKGIRRRVELDGGVAGIQLGIRWLEHEPLPLEDKSWSVREEYGSGELFHVEKKTAPDRWLGRHYAMKTYTAGSSFPNALDATATGAMSPSDGPPPLESHQPSQRELKDALASALESGYGATVVSQIVTYGVDLNAAILGLAPAHEIHDTEFLSVLSPEIDLTPLEWAVEHGSADLV</sequence>
<comment type="caution">
    <text evidence="2">The sequence shown here is derived from an EMBL/GenBank/DDBJ whole genome shotgun (WGS) entry which is preliminary data.</text>
</comment>
<organism evidence="2 3">
    <name type="scientific">Apiospora aurea</name>
    <dbReference type="NCBI Taxonomy" id="335848"/>
    <lineage>
        <taxon>Eukaryota</taxon>
        <taxon>Fungi</taxon>
        <taxon>Dikarya</taxon>
        <taxon>Ascomycota</taxon>
        <taxon>Pezizomycotina</taxon>
        <taxon>Sordariomycetes</taxon>
        <taxon>Xylariomycetidae</taxon>
        <taxon>Amphisphaeriales</taxon>
        <taxon>Apiosporaceae</taxon>
        <taxon>Apiospora</taxon>
    </lineage>
</organism>
<accession>A0ABR1PTT6</accession>